<dbReference type="EMBL" id="JAYJLD010000007">
    <property type="protein sequence ID" value="MEB3101349.1"/>
    <property type="molecule type" value="Genomic_DNA"/>
</dbReference>
<evidence type="ECO:0000256" key="1">
    <source>
        <dbReference type="SAM" id="Phobius"/>
    </source>
</evidence>
<gene>
    <name evidence="2" type="ORF">VF724_06690</name>
</gene>
<reference evidence="2" key="1">
    <citation type="submission" date="2023-12" db="EMBL/GenBank/DDBJ databases">
        <title>Fervidustalea candida gen. nov., sp. nov., a novel member of the family Paenibacillaceae isolated from a geothermal area.</title>
        <authorList>
            <person name="Li W.-J."/>
            <person name="Jiao J.-Y."/>
            <person name="Chen Y."/>
        </authorList>
    </citation>
    <scope>NUCLEOTIDE SEQUENCE</scope>
    <source>
        <strain evidence="2">SYSU GA230002</strain>
    </source>
</reference>
<feature type="transmembrane region" description="Helical" evidence="1">
    <location>
        <begin position="67"/>
        <end position="85"/>
    </location>
</feature>
<feature type="transmembrane region" description="Helical" evidence="1">
    <location>
        <begin position="122"/>
        <end position="141"/>
    </location>
</feature>
<feature type="transmembrane region" description="Helical" evidence="1">
    <location>
        <begin position="6"/>
        <end position="24"/>
    </location>
</feature>
<sequence>MEEITTHLISVNSLIWLFLVVFMIHDFEEIIFVEPWIKKNFNQIINKVPERITIILSEYSTVTSSQFAVAVFVEFVLFTVITYLAAEQGSYIFFIGFNAILLIHVFTHFAQTLYLRMYTPGVITALLIILPYSIYLFYRLIGEGIVTLREVFIYAPFGLVLIPIVLFGHKLGKKIV</sequence>
<evidence type="ECO:0000313" key="3">
    <source>
        <dbReference type="Proteomes" id="UP001310386"/>
    </source>
</evidence>
<dbReference type="RefSeq" id="WP_371753465.1">
    <property type="nucleotide sequence ID" value="NZ_JAYJLD010000007.1"/>
</dbReference>
<protein>
    <submittedName>
        <fullName evidence="2">HXXEE domain-containing protein</fullName>
    </submittedName>
</protein>
<dbReference type="InterPro" id="IPR025671">
    <property type="entry name" value="HXXEE"/>
</dbReference>
<keyword evidence="1" id="KW-0472">Membrane</keyword>
<feature type="transmembrane region" description="Helical" evidence="1">
    <location>
        <begin position="91"/>
        <end position="110"/>
    </location>
</feature>
<keyword evidence="3" id="KW-1185">Reference proteome</keyword>
<feature type="transmembrane region" description="Helical" evidence="1">
    <location>
        <begin position="153"/>
        <end position="172"/>
    </location>
</feature>
<comment type="caution">
    <text evidence="2">The sequence shown here is derived from an EMBL/GenBank/DDBJ whole genome shotgun (WGS) entry which is preliminary data.</text>
</comment>
<keyword evidence="1" id="KW-1133">Transmembrane helix</keyword>
<dbReference type="Pfam" id="PF13787">
    <property type="entry name" value="HXXEE"/>
    <property type="match status" value="1"/>
</dbReference>
<keyword evidence="1" id="KW-0812">Transmembrane</keyword>
<accession>A0ABU5ZFS4</accession>
<evidence type="ECO:0000313" key="2">
    <source>
        <dbReference type="EMBL" id="MEB3101349.1"/>
    </source>
</evidence>
<organism evidence="2 3">
    <name type="scientific">Ferviditalea candida</name>
    <dbReference type="NCBI Taxonomy" id="3108399"/>
    <lineage>
        <taxon>Bacteria</taxon>
        <taxon>Bacillati</taxon>
        <taxon>Bacillota</taxon>
        <taxon>Bacilli</taxon>
        <taxon>Bacillales</taxon>
        <taxon>Paenibacillaceae</taxon>
        <taxon>Ferviditalea</taxon>
    </lineage>
</organism>
<name>A0ABU5ZFS4_9BACL</name>
<dbReference type="Proteomes" id="UP001310386">
    <property type="component" value="Unassembled WGS sequence"/>
</dbReference>
<proteinExistence type="predicted"/>